<feature type="domain" description="Cytochrome c assembly protein" evidence="11">
    <location>
        <begin position="1"/>
        <end position="198"/>
    </location>
</feature>
<comment type="subcellular location">
    <subcellularLocation>
        <location evidence="1">Cell inner membrane</location>
        <topology evidence="1">Multi-pass membrane protein</topology>
    </subcellularLocation>
</comment>
<evidence type="ECO:0000256" key="10">
    <source>
        <dbReference type="SAM" id="Phobius"/>
    </source>
</evidence>
<dbReference type="PRINTS" id="PR01410">
    <property type="entry name" value="CCBIOGENESIS"/>
</dbReference>
<comment type="similarity">
    <text evidence="2">Belongs to the CcmF/CycK/Ccl1/NrfE/CcsA family.</text>
</comment>
<keyword evidence="8 10" id="KW-0472">Membrane</keyword>
<evidence type="ECO:0000256" key="6">
    <source>
        <dbReference type="ARBA" id="ARBA00022748"/>
    </source>
</evidence>
<keyword evidence="7 10" id="KW-1133">Transmembrane helix</keyword>
<keyword evidence="6" id="KW-0201">Cytochrome c-type biogenesis</keyword>
<feature type="transmembrane region" description="Helical" evidence="10">
    <location>
        <begin position="256"/>
        <end position="278"/>
    </location>
</feature>
<evidence type="ECO:0000256" key="3">
    <source>
        <dbReference type="ARBA" id="ARBA00022475"/>
    </source>
</evidence>
<dbReference type="GO" id="GO:0015232">
    <property type="term" value="F:heme transmembrane transporter activity"/>
    <property type="evidence" value="ECO:0007669"/>
    <property type="project" value="InterPro"/>
</dbReference>
<feature type="transmembrane region" description="Helical" evidence="10">
    <location>
        <begin position="6"/>
        <end position="22"/>
    </location>
</feature>
<evidence type="ECO:0000313" key="14">
    <source>
        <dbReference type="Proteomes" id="UP000637906"/>
    </source>
</evidence>
<gene>
    <name evidence="13" type="ORF">sL5_07080</name>
</gene>
<protein>
    <submittedName>
        <fullName evidence="13">Cytochrome c biogenesis protein CcmF</fullName>
    </submittedName>
</protein>
<evidence type="ECO:0000256" key="4">
    <source>
        <dbReference type="ARBA" id="ARBA00022519"/>
    </source>
</evidence>
<sequence length="546" mass="61201">MLLWCWVLALYLLLLEFFLNNDELKKKSLIVQNLVCFGFLSFTLFSLDPFAQIQPTASNGLGFNPILQDIGLVIHPPILYLGYLGFSAAFSLSIAALIANVEGNKWANTVRPWILASWSFLTLGIGLGSWWAYRELGWGGFWFWDPVENVSLMPWLIATALLHLILIVKKFNLLRNFAILLSIMTFISSIMGTFLVRSGILISVHAFANDSKQGLYILALFCLIIISSLITFVLFANKAKENNCQFPFISRFTSILLNNLLFITAFAVVCIGTLYPIILEYLTDATISVGAPYYNSLFNSIALGILILTIIGPYLSWNGGKLISIFSRYKFSFFLALLTIPFIFKKGFIATAAITLAVALFVSILESYSRRIKLFSLPLLESIVLAKGVSKTYYAMMISHIGVAILVLGITIAANWQEENESYMRIGESISINKYKVNLINAEFIKDKNFNAVKGSFIIQNLSNKLLTPENRFYSIEKQKKIKSDIYHHPLFDIYVTIGDIDKDKGIATRVYYRPGAIAIWLGCIAITLGAAVSVFGILIKQKKLK</sequence>
<accession>A0A8J3HV70</accession>
<evidence type="ECO:0000259" key="12">
    <source>
        <dbReference type="Pfam" id="PF16327"/>
    </source>
</evidence>
<feature type="transmembrane region" description="Helical" evidence="10">
    <location>
        <begin position="152"/>
        <end position="168"/>
    </location>
</feature>
<evidence type="ECO:0000256" key="5">
    <source>
        <dbReference type="ARBA" id="ARBA00022692"/>
    </source>
</evidence>
<reference evidence="13 14" key="1">
    <citation type="journal article" date="2021" name="Microb. Ecol.">
        <title>Candidatus Mesenet longicola: Novel Endosymbionts of Brontispa longissima that Induce Cytoplasmic Incompatibility.</title>
        <authorList>
            <person name="Takano S."/>
            <person name="Gotoh Y."/>
            <person name="Hayashi T."/>
        </authorList>
    </citation>
    <scope>NUCLEOTIDE SEQUENCE [LARGE SCALE GENOMIC DNA]</scope>
    <source>
        <strain evidence="13">L5</strain>
    </source>
</reference>
<keyword evidence="4" id="KW-0997">Cell inner membrane</keyword>
<evidence type="ECO:0000259" key="11">
    <source>
        <dbReference type="Pfam" id="PF01578"/>
    </source>
</evidence>
<dbReference type="InterPro" id="IPR003567">
    <property type="entry name" value="Cyt_c_biogenesis"/>
</dbReference>
<dbReference type="InterPro" id="IPR032523">
    <property type="entry name" value="CcmF_C"/>
</dbReference>
<evidence type="ECO:0000256" key="9">
    <source>
        <dbReference type="ARBA" id="ARBA00037230"/>
    </source>
</evidence>
<dbReference type="AlphaFoldDB" id="A0A8J3HV70"/>
<dbReference type="Pfam" id="PF01578">
    <property type="entry name" value="Cytochrom_C_asm"/>
    <property type="match status" value="1"/>
</dbReference>
<dbReference type="PANTHER" id="PTHR43653">
    <property type="entry name" value="CYTOCHROME C ASSEMBLY PROTEIN-RELATED"/>
    <property type="match status" value="1"/>
</dbReference>
<dbReference type="PRINTS" id="PR01411">
    <property type="entry name" value="CCMFBIOGNSIS"/>
</dbReference>
<dbReference type="Pfam" id="PF16327">
    <property type="entry name" value="CcmF_C"/>
    <property type="match status" value="1"/>
</dbReference>
<dbReference type="EMBL" id="BNGU01000029">
    <property type="protein sequence ID" value="GHM59715.1"/>
    <property type="molecule type" value="Genomic_DNA"/>
</dbReference>
<comment type="function">
    <text evidence="9">Required for the biogenesis of c-type cytochromes. Possible subunit of a heme lyase.</text>
</comment>
<evidence type="ECO:0000313" key="13">
    <source>
        <dbReference type="EMBL" id="GHM59715.1"/>
    </source>
</evidence>
<feature type="transmembrane region" description="Helical" evidence="10">
    <location>
        <begin position="518"/>
        <end position="540"/>
    </location>
</feature>
<comment type="caution">
    <text evidence="13">The sequence shown here is derived from an EMBL/GenBank/DDBJ whole genome shotgun (WGS) entry which is preliminary data.</text>
</comment>
<feature type="domain" description="Cytochrome c-type biogenesis protein CcmF C-terminal" evidence="12">
    <location>
        <begin position="218"/>
        <end position="535"/>
    </location>
</feature>
<evidence type="ECO:0000256" key="1">
    <source>
        <dbReference type="ARBA" id="ARBA00004429"/>
    </source>
</evidence>
<feature type="transmembrane region" description="Helical" evidence="10">
    <location>
        <begin position="180"/>
        <end position="208"/>
    </location>
</feature>
<keyword evidence="5 10" id="KW-0812">Transmembrane</keyword>
<evidence type="ECO:0000256" key="2">
    <source>
        <dbReference type="ARBA" id="ARBA00009186"/>
    </source>
</evidence>
<feature type="transmembrane region" description="Helical" evidence="10">
    <location>
        <begin position="350"/>
        <end position="368"/>
    </location>
</feature>
<name>A0A8J3HV70_9RICK</name>
<feature type="transmembrane region" description="Helical" evidence="10">
    <location>
        <begin position="393"/>
        <end position="414"/>
    </location>
</feature>
<dbReference type="InterPro" id="IPR003568">
    <property type="entry name" value="Cyt_c_biogenesis_CcmF"/>
</dbReference>
<dbReference type="PANTHER" id="PTHR43653:SF1">
    <property type="entry name" value="CYTOCHROME C-TYPE BIOGENESIS PROTEIN CCMF"/>
    <property type="match status" value="1"/>
</dbReference>
<evidence type="ECO:0000256" key="8">
    <source>
        <dbReference type="ARBA" id="ARBA00023136"/>
    </source>
</evidence>
<feature type="transmembrane region" description="Helical" evidence="10">
    <location>
        <begin position="214"/>
        <end position="235"/>
    </location>
</feature>
<keyword evidence="14" id="KW-1185">Reference proteome</keyword>
<dbReference type="InterPro" id="IPR002541">
    <property type="entry name" value="Cyt_c_assembly"/>
</dbReference>
<feature type="transmembrane region" description="Helical" evidence="10">
    <location>
        <begin position="298"/>
        <end position="317"/>
    </location>
</feature>
<dbReference type="GO" id="GO:0005886">
    <property type="term" value="C:plasma membrane"/>
    <property type="evidence" value="ECO:0007669"/>
    <property type="project" value="UniProtKB-SubCell"/>
</dbReference>
<feature type="transmembrane region" description="Helical" evidence="10">
    <location>
        <begin position="78"/>
        <end position="101"/>
    </location>
</feature>
<proteinExistence type="inferred from homology"/>
<dbReference type="GO" id="GO:0020037">
    <property type="term" value="F:heme binding"/>
    <property type="evidence" value="ECO:0007669"/>
    <property type="project" value="InterPro"/>
</dbReference>
<dbReference type="Proteomes" id="UP000637906">
    <property type="component" value="Unassembled WGS sequence"/>
</dbReference>
<evidence type="ECO:0000256" key="7">
    <source>
        <dbReference type="ARBA" id="ARBA00022989"/>
    </source>
</evidence>
<feature type="transmembrane region" description="Helical" evidence="10">
    <location>
        <begin position="113"/>
        <end position="132"/>
    </location>
</feature>
<feature type="transmembrane region" description="Helical" evidence="10">
    <location>
        <begin position="329"/>
        <end position="344"/>
    </location>
</feature>
<organism evidence="13 14">
    <name type="scientific">Candidatus Mesenet longicola</name>
    <dbReference type="NCBI Taxonomy" id="1892558"/>
    <lineage>
        <taxon>Bacteria</taxon>
        <taxon>Pseudomonadati</taxon>
        <taxon>Pseudomonadota</taxon>
        <taxon>Alphaproteobacteria</taxon>
        <taxon>Rickettsiales</taxon>
        <taxon>Anaplasmataceae</taxon>
        <taxon>Candidatus Mesenet</taxon>
    </lineage>
</organism>
<keyword evidence="3" id="KW-1003">Cell membrane</keyword>
<dbReference type="GO" id="GO:0017004">
    <property type="term" value="P:cytochrome complex assembly"/>
    <property type="evidence" value="ECO:0007669"/>
    <property type="project" value="UniProtKB-KW"/>
</dbReference>